<dbReference type="Gene3D" id="2.140.10.10">
    <property type="entry name" value="Quinoprotein alcohol dehydrogenase-like superfamily"/>
    <property type="match status" value="1"/>
</dbReference>
<feature type="chain" id="PRO_5040755463" evidence="1">
    <location>
        <begin position="31"/>
        <end position="497"/>
    </location>
</feature>
<dbReference type="RefSeq" id="WP_227530773.1">
    <property type="nucleotide sequence ID" value="NZ_JAGTTM010000003.1"/>
</dbReference>
<evidence type="ECO:0000313" key="3">
    <source>
        <dbReference type="Proteomes" id="UP001139289"/>
    </source>
</evidence>
<sequence length="497" mass="53033">MNTALNTKSRIAALLALIVALAGCAPTPVADQWSTVAEADWSVYGTLLSSPMVVEDVVLVYEESSRTGSSSSMTASKERLVAYDVSSGTELWSRRTVPGRTSTGSSHQPAVAKVDDEWQVAALVPEQEAAGAWSWSRFLILDVRTGEVIDPGLEKTQVWAYRPFVCGESEFCIVGNYPGSRTASDRVLQYSPADQKLAPATAAGAPFIGEGEPLIGDLSILETRGVQYGNDGEILWTRPFAEVFGPRSSPDATLSWRDIGDGSLLIAGFPAPSSVESHDGATTESLVSGTVSSIDNETGETVWRLEGARPCAVADHHIRVEADVIVLCRYDEGTVTSTRNGTTAGEFAYEDVAQTMFGIDVGSGEEVWSLDLGADAMNVGVPHDRSAGWMPGSQWVLVSLDGRAHLVDPATGATSRLPDDAVLLCRAAQKKITLESIWSEPLYFEANKFTTCDSSGRPFEKMPPSVASLAMLGYDTNQPIVINLANGLTAFLPDSGE</sequence>
<dbReference type="Proteomes" id="UP001139289">
    <property type="component" value="Unassembled WGS sequence"/>
</dbReference>
<dbReference type="InterPro" id="IPR011047">
    <property type="entry name" value="Quinoprotein_ADH-like_sf"/>
</dbReference>
<proteinExistence type="predicted"/>
<evidence type="ECO:0000313" key="2">
    <source>
        <dbReference type="EMBL" id="MCC2029740.1"/>
    </source>
</evidence>
<comment type="caution">
    <text evidence="2">The sequence shown here is derived from an EMBL/GenBank/DDBJ whole genome shotgun (WGS) entry which is preliminary data.</text>
</comment>
<keyword evidence="3" id="KW-1185">Reference proteome</keyword>
<dbReference type="SUPFAM" id="SSF50998">
    <property type="entry name" value="Quinoprotein alcohol dehydrogenase-like"/>
    <property type="match status" value="1"/>
</dbReference>
<dbReference type="Gene3D" id="2.130.10.10">
    <property type="entry name" value="YVTN repeat-like/Quinoprotein amine dehydrogenase"/>
    <property type="match status" value="1"/>
</dbReference>
<reference evidence="2" key="1">
    <citation type="submission" date="2021-04" db="EMBL/GenBank/DDBJ databases">
        <title>Microbacterium tenobrionis sp. nov. and Microbacterium allomyrinae sp. nov., isolated from larvae of Tenobrio molitor and Allomyrina dichotoma, respectively.</title>
        <authorList>
            <person name="Lee S.D."/>
        </authorList>
    </citation>
    <scope>NUCLEOTIDE SEQUENCE</scope>
    <source>
        <strain evidence="2">YMB-B2</strain>
    </source>
</reference>
<accession>A0A9X1LPZ3</accession>
<evidence type="ECO:0000256" key="1">
    <source>
        <dbReference type="SAM" id="SignalP"/>
    </source>
</evidence>
<protein>
    <submittedName>
        <fullName evidence="2">PQQ-binding-like beta-propeller repeat protein</fullName>
    </submittedName>
</protein>
<keyword evidence="1" id="KW-0732">Signal</keyword>
<dbReference type="AlphaFoldDB" id="A0A9X1LPZ3"/>
<organism evidence="2 3">
    <name type="scientific">Microbacterium tenebrionis</name>
    <dbReference type="NCBI Taxonomy" id="2830665"/>
    <lineage>
        <taxon>Bacteria</taxon>
        <taxon>Bacillati</taxon>
        <taxon>Actinomycetota</taxon>
        <taxon>Actinomycetes</taxon>
        <taxon>Micrococcales</taxon>
        <taxon>Microbacteriaceae</taxon>
        <taxon>Microbacterium</taxon>
    </lineage>
</organism>
<name>A0A9X1LPZ3_9MICO</name>
<gene>
    <name evidence="2" type="ORF">KEC56_09435</name>
</gene>
<feature type="signal peptide" evidence="1">
    <location>
        <begin position="1"/>
        <end position="30"/>
    </location>
</feature>
<dbReference type="EMBL" id="JAGTTM010000003">
    <property type="protein sequence ID" value="MCC2029740.1"/>
    <property type="molecule type" value="Genomic_DNA"/>
</dbReference>
<dbReference type="InterPro" id="IPR015943">
    <property type="entry name" value="WD40/YVTN_repeat-like_dom_sf"/>
</dbReference>